<feature type="region of interest" description="Disordered" evidence="2">
    <location>
        <begin position="339"/>
        <end position="366"/>
    </location>
</feature>
<dbReference type="GO" id="GO:0008270">
    <property type="term" value="F:zinc ion binding"/>
    <property type="evidence" value="ECO:0007669"/>
    <property type="project" value="UniProtKB-KW"/>
</dbReference>
<dbReference type="SUPFAM" id="SSF57667">
    <property type="entry name" value="beta-beta-alpha zinc fingers"/>
    <property type="match status" value="1"/>
</dbReference>
<evidence type="ECO:0000256" key="1">
    <source>
        <dbReference type="PROSITE-ProRule" id="PRU00042"/>
    </source>
</evidence>
<dbReference type="EMBL" id="JAGFBS010000070">
    <property type="protein sequence ID" value="KAG6369688.1"/>
    <property type="molecule type" value="Genomic_DNA"/>
</dbReference>
<keyword evidence="5" id="KW-1185">Reference proteome</keyword>
<sequence length="366" mass="40567">MDNVDERFFSGWEIQHLFSDIQLPLEYATNVCLPTYGEQQQNFLTNTHFSPLPSPTSSEGSAVTARHLPYGNLHTSNATGTVDFSMASNPGSCQPQWPQSGISASMMHQKRASLPQIQTQCQMPPGFLCGWSRDYEPSPAFPSFPSNTQSLSPTLAHSYSNAGQHDHDAWMSHFLGKNQDICPSSPDWDTALSASSFLRALADYDPNFNACADPQPSIAPTHNISVPPPVLLRSEPICGLGRQTRNSPSHCQWLTMNGSSCDRHINADRRSVIEHLQRAHGIKPGDEKARKTCLWEGCSTILNKESLARHILTVHLKEKVHCPECGLFFAREDSLKRHLKGGQHKASSDKNAARQLEPSRNRSGSW</sequence>
<dbReference type="Proteomes" id="UP000683000">
    <property type="component" value="Unassembled WGS sequence"/>
</dbReference>
<accession>A0A8I2YD43</accession>
<evidence type="ECO:0000259" key="3">
    <source>
        <dbReference type="PROSITE" id="PS50157"/>
    </source>
</evidence>
<protein>
    <recommendedName>
        <fullName evidence="3">C2H2-type domain-containing protein</fullName>
    </recommendedName>
</protein>
<evidence type="ECO:0000313" key="4">
    <source>
        <dbReference type="EMBL" id="KAG6369688.1"/>
    </source>
</evidence>
<feature type="compositionally biased region" description="Basic and acidic residues" evidence="2">
    <location>
        <begin position="346"/>
        <end position="360"/>
    </location>
</feature>
<comment type="caution">
    <text evidence="4">The sequence shown here is derived from an EMBL/GenBank/DDBJ whole genome shotgun (WGS) entry which is preliminary data.</text>
</comment>
<evidence type="ECO:0000313" key="5">
    <source>
        <dbReference type="Proteomes" id="UP000683000"/>
    </source>
</evidence>
<organism evidence="4 5">
    <name type="scientific">Boletus reticuloceps</name>
    <dbReference type="NCBI Taxonomy" id="495285"/>
    <lineage>
        <taxon>Eukaryota</taxon>
        <taxon>Fungi</taxon>
        <taxon>Dikarya</taxon>
        <taxon>Basidiomycota</taxon>
        <taxon>Agaricomycotina</taxon>
        <taxon>Agaricomycetes</taxon>
        <taxon>Agaricomycetidae</taxon>
        <taxon>Boletales</taxon>
        <taxon>Boletineae</taxon>
        <taxon>Boletaceae</taxon>
        <taxon>Boletoideae</taxon>
        <taxon>Boletus</taxon>
    </lineage>
</organism>
<reference evidence="4" key="1">
    <citation type="submission" date="2021-03" db="EMBL/GenBank/DDBJ databases">
        <title>Evolutionary innovations through gain and loss of genes in the ectomycorrhizal Boletales.</title>
        <authorList>
            <person name="Wu G."/>
            <person name="Miyauchi S."/>
            <person name="Morin E."/>
            <person name="Yang Z.-L."/>
            <person name="Xu J."/>
            <person name="Martin F.M."/>
        </authorList>
    </citation>
    <scope>NUCLEOTIDE SEQUENCE</scope>
    <source>
        <strain evidence="4">BR01</strain>
    </source>
</reference>
<dbReference type="AlphaFoldDB" id="A0A8I2YD43"/>
<dbReference type="InterPro" id="IPR036236">
    <property type="entry name" value="Znf_C2H2_sf"/>
</dbReference>
<keyword evidence="1" id="KW-0479">Metal-binding</keyword>
<keyword evidence="1" id="KW-0862">Zinc</keyword>
<keyword evidence="1" id="KW-0863">Zinc-finger</keyword>
<evidence type="ECO:0000256" key="2">
    <source>
        <dbReference type="SAM" id="MobiDB-lite"/>
    </source>
</evidence>
<dbReference type="Gene3D" id="3.30.160.60">
    <property type="entry name" value="Classic Zinc Finger"/>
    <property type="match status" value="1"/>
</dbReference>
<name>A0A8I2YD43_9AGAM</name>
<dbReference type="InterPro" id="IPR013087">
    <property type="entry name" value="Znf_C2H2_type"/>
</dbReference>
<dbReference type="SMART" id="SM00355">
    <property type="entry name" value="ZnF_C2H2"/>
    <property type="match status" value="2"/>
</dbReference>
<gene>
    <name evidence="4" type="ORF">JVT61DRAFT_14115</name>
</gene>
<feature type="domain" description="C2H2-type" evidence="3">
    <location>
        <begin position="320"/>
        <end position="349"/>
    </location>
</feature>
<dbReference type="PROSITE" id="PS50157">
    <property type="entry name" value="ZINC_FINGER_C2H2_2"/>
    <property type="match status" value="1"/>
</dbReference>
<proteinExistence type="predicted"/>
<dbReference type="OrthoDB" id="6910977at2759"/>
<dbReference type="PROSITE" id="PS00028">
    <property type="entry name" value="ZINC_FINGER_C2H2_1"/>
    <property type="match status" value="1"/>
</dbReference>